<evidence type="ECO:0000313" key="3">
    <source>
        <dbReference type="Proteomes" id="UP001152622"/>
    </source>
</evidence>
<evidence type="ECO:0000256" key="1">
    <source>
        <dbReference type="SAM" id="MobiDB-lite"/>
    </source>
</evidence>
<feature type="region of interest" description="Disordered" evidence="1">
    <location>
        <begin position="1"/>
        <end position="96"/>
    </location>
</feature>
<protein>
    <submittedName>
        <fullName evidence="2">Uncharacterized protein</fullName>
    </submittedName>
</protein>
<feature type="compositionally biased region" description="Basic residues" evidence="1">
    <location>
        <begin position="1"/>
        <end position="10"/>
    </location>
</feature>
<dbReference type="EMBL" id="JAINUF010000001">
    <property type="protein sequence ID" value="KAJ8382202.1"/>
    <property type="molecule type" value="Genomic_DNA"/>
</dbReference>
<proteinExistence type="predicted"/>
<gene>
    <name evidence="2" type="ORF">SKAU_G00029800</name>
</gene>
<reference evidence="2" key="1">
    <citation type="journal article" date="2023" name="Science">
        <title>Genome structures resolve the early diversification of teleost fishes.</title>
        <authorList>
            <person name="Parey E."/>
            <person name="Louis A."/>
            <person name="Montfort J."/>
            <person name="Bouchez O."/>
            <person name="Roques C."/>
            <person name="Iampietro C."/>
            <person name="Lluch J."/>
            <person name="Castinel A."/>
            <person name="Donnadieu C."/>
            <person name="Desvignes T."/>
            <person name="Floi Bucao C."/>
            <person name="Jouanno E."/>
            <person name="Wen M."/>
            <person name="Mejri S."/>
            <person name="Dirks R."/>
            <person name="Jansen H."/>
            <person name="Henkel C."/>
            <person name="Chen W.J."/>
            <person name="Zahm M."/>
            <person name="Cabau C."/>
            <person name="Klopp C."/>
            <person name="Thompson A.W."/>
            <person name="Robinson-Rechavi M."/>
            <person name="Braasch I."/>
            <person name="Lecointre G."/>
            <person name="Bobe J."/>
            <person name="Postlethwait J.H."/>
            <person name="Berthelot C."/>
            <person name="Roest Crollius H."/>
            <person name="Guiguen Y."/>
        </authorList>
    </citation>
    <scope>NUCLEOTIDE SEQUENCE</scope>
    <source>
        <strain evidence="2">WJC10195</strain>
    </source>
</reference>
<name>A0A9Q1GFB9_SYNKA</name>
<feature type="compositionally biased region" description="Basic residues" evidence="1">
    <location>
        <begin position="31"/>
        <end position="47"/>
    </location>
</feature>
<sequence>MAHAAAHLKKARGEMEQQQQPDLKALEKARERRRRSRERAERKRKKGAAGVAALCAPRTRGNPLLLWDPRLSESERGQGGEKGGQREFFEIRCPRE</sequence>
<accession>A0A9Q1GFB9</accession>
<dbReference type="Proteomes" id="UP001152622">
    <property type="component" value="Chromosome 1"/>
</dbReference>
<dbReference type="AlphaFoldDB" id="A0A9Q1GFB9"/>
<organism evidence="2 3">
    <name type="scientific">Synaphobranchus kaupii</name>
    <name type="common">Kaup's arrowtooth eel</name>
    <dbReference type="NCBI Taxonomy" id="118154"/>
    <lineage>
        <taxon>Eukaryota</taxon>
        <taxon>Metazoa</taxon>
        <taxon>Chordata</taxon>
        <taxon>Craniata</taxon>
        <taxon>Vertebrata</taxon>
        <taxon>Euteleostomi</taxon>
        <taxon>Actinopterygii</taxon>
        <taxon>Neopterygii</taxon>
        <taxon>Teleostei</taxon>
        <taxon>Anguilliformes</taxon>
        <taxon>Synaphobranchidae</taxon>
        <taxon>Synaphobranchus</taxon>
    </lineage>
</organism>
<keyword evidence="3" id="KW-1185">Reference proteome</keyword>
<comment type="caution">
    <text evidence="2">The sequence shown here is derived from an EMBL/GenBank/DDBJ whole genome shotgun (WGS) entry which is preliminary data.</text>
</comment>
<evidence type="ECO:0000313" key="2">
    <source>
        <dbReference type="EMBL" id="KAJ8382202.1"/>
    </source>
</evidence>
<feature type="compositionally biased region" description="Basic and acidic residues" evidence="1">
    <location>
        <begin position="70"/>
        <end position="96"/>
    </location>
</feature>